<comment type="caution">
    <text evidence="2">The sequence shown here is derived from an EMBL/GenBank/DDBJ whole genome shotgun (WGS) entry which is preliminary data.</text>
</comment>
<feature type="compositionally biased region" description="Basic and acidic residues" evidence="1">
    <location>
        <begin position="44"/>
        <end position="55"/>
    </location>
</feature>
<evidence type="ECO:0000256" key="1">
    <source>
        <dbReference type="SAM" id="MobiDB-lite"/>
    </source>
</evidence>
<dbReference type="RefSeq" id="WP_167192359.1">
    <property type="nucleotide sequence ID" value="NZ_JAAONZ010000030.1"/>
</dbReference>
<organism evidence="2 3">
    <name type="scientific">Pseudomaricurvus hydrocarbonicus</name>
    <dbReference type="NCBI Taxonomy" id="1470433"/>
    <lineage>
        <taxon>Bacteria</taxon>
        <taxon>Pseudomonadati</taxon>
        <taxon>Pseudomonadota</taxon>
        <taxon>Gammaproteobacteria</taxon>
        <taxon>Cellvibrionales</taxon>
        <taxon>Cellvibrionaceae</taxon>
        <taxon>Pseudomaricurvus</taxon>
    </lineage>
</organism>
<gene>
    <name evidence="2" type="ORF">G8770_22820</name>
</gene>
<protein>
    <submittedName>
        <fullName evidence="2">Uncharacterized protein</fullName>
    </submittedName>
</protein>
<dbReference type="AlphaFoldDB" id="A0A9E5MQ69"/>
<sequence>MLVGLCRAPVFRHPTFRQFMFRHLISQQAYFPLALSIEDRDVQAGTEDKSGDTKDHKKRAKKPPSAVDRRLKGLSSQSGFLSELIRIIARLALCSVSSVTRMSVLQETFTSGIFDINRI</sequence>
<evidence type="ECO:0000313" key="2">
    <source>
        <dbReference type="EMBL" id="NHO68396.1"/>
    </source>
</evidence>
<dbReference type="Proteomes" id="UP000787472">
    <property type="component" value="Unassembled WGS sequence"/>
</dbReference>
<evidence type="ECO:0000313" key="3">
    <source>
        <dbReference type="Proteomes" id="UP000787472"/>
    </source>
</evidence>
<dbReference type="EMBL" id="JAAONZ010000030">
    <property type="protein sequence ID" value="NHO68396.1"/>
    <property type="molecule type" value="Genomic_DNA"/>
</dbReference>
<keyword evidence="3" id="KW-1185">Reference proteome</keyword>
<accession>A0A9E5MQ69</accession>
<reference evidence="2" key="1">
    <citation type="submission" date="2020-03" db="EMBL/GenBank/DDBJ databases">
        <authorList>
            <person name="Guo F."/>
        </authorList>
    </citation>
    <scope>NUCLEOTIDE SEQUENCE</scope>
    <source>
        <strain evidence="2">JCM 30134</strain>
    </source>
</reference>
<name>A0A9E5MQ69_9GAMM</name>
<proteinExistence type="predicted"/>
<feature type="region of interest" description="Disordered" evidence="1">
    <location>
        <begin position="44"/>
        <end position="69"/>
    </location>
</feature>